<evidence type="ECO:0000313" key="2">
    <source>
        <dbReference type="Proteomes" id="UP000612893"/>
    </source>
</evidence>
<keyword evidence="2" id="KW-1185">Reference proteome</keyword>
<name>A0A934K6K7_9BACT</name>
<proteinExistence type="predicted"/>
<reference evidence="1" key="1">
    <citation type="submission" date="2020-10" db="EMBL/GenBank/DDBJ databases">
        <title>Ca. Dormibacterota MAGs.</title>
        <authorList>
            <person name="Montgomery K."/>
        </authorList>
    </citation>
    <scope>NUCLEOTIDE SEQUENCE [LARGE SCALE GENOMIC DNA]</scope>
    <source>
        <strain evidence="1">SC8812_S17_10</strain>
    </source>
</reference>
<dbReference type="Proteomes" id="UP000612893">
    <property type="component" value="Unassembled WGS sequence"/>
</dbReference>
<sequence>MTYMTGSRLTGFMFGKGAIVGRIYDKTVEIRRRGLSWLPDLWGTDGQDDPIWRLEFQYRRAALVEFNLRTVADVLAAAQDLWRYATEEWLSLRTPTSDRRQRRWPVDPVWDEVRGIQIAPGMTGVVRRRLQEADELRLVQGFQGYASSLAARRDRLELGDAMEDFGSLLQRYLEFRGREFTKEVTRKQSRQLGVTAHVDDDR</sequence>
<gene>
    <name evidence="1" type="ORF">JF922_00420</name>
</gene>
<accession>A0A934K6K7</accession>
<dbReference type="RefSeq" id="WP_338198373.1">
    <property type="nucleotide sequence ID" value="NZ_JAEKNR010000005.1"/>
</dbReference>
<organism evidence="1 2">
    <name type="scientific">Candidatus Nephthysia bennettiae</name>
    <dbReference type="NCBI Taxonomy" id="3127016"/>
    <lineage>
        <taxon>Bacteria</taxon>
        <taxon>Bacillati</taxon>
        <taxon>Candidatus Dormiibacterota</taxon>
        <taxon>Candidatus Dormibacteria</taxon>
        <taxon>Candidatus Dormibacterales</taxon>
        <taxon>Candidatus Dormibacteraceae</taxon>
        <taxon>Candidatus Nephthysia</taxon>
    </lineage>
</organism>
<protein>
    <submittedName>
        <fullName evidence="1">Uncharacterized protein</fullName>
    </submittedName>
</protein>
<evidence type="ECO:0000313" key="1">
    <source>
        <dbReference type="EMBL" id="MBJ7596543.1"/>
    </source>
</evidence>
<comment type="caution">
    <text evidence="1">The sequence shown here is derived from an EMBL/GenBank/DDBJ whole genome shotgun (WGS) entry which is preliminary data.</text>
</comment>
<dbReference type="EMBL" id="JAEKNR010000005">
    <property type="protein sequence ID" value="MBJ7596543.1"/>
    <property type="molecule type" value="Genomic_DNA"/>
</dbReference>
<dbReference type="AlphaFoldDB" id="A0A934K6K7"/>